<evidence type="ECO:0000313" key="4">
    <source>
        <dbReference type="Proteomes" id="UP000439817"/>
    </source>
</evidence>
<evidence type="ECO:0000313" key="3">
    <source>
        <dbReference type="EMBL" id="QOU53512.1"/>
    </source>
</evidence>
<evidence type="ECO:0000313" key="2">
    <source>
        <dbReference type="EMBL" id="CZQ24281.1"/>
    </source>
</evidence>
<protein>
    <submittedName>
        <fullName evidence="2">Polysaccharide pyruvyl transferase</fullName>
    </submittedName>
</protein>
<accession>A0A193SCP2</accession>
<proteinExistence type="predicted"/>
<evidence type="ECO:0000259" key="1">
    <source>
        <dbReference type="Pfam" id="PF04230"/>
    </source>
</evidence>
<dbReference type="AlphaFoldDB" id="A0A193SCP2"/>
<name>A0A193SCP2_KLEPN</name>
<dbReference type="EMBL" id="LT174546">
    <property type="protein sequence ID" value="CZQ24281.1"/>
    <property type="molecule type" value="Genomic_DNA"/>
</dbReference>
<reference evidence="2" key="1">
    <citation type="submission" date="2016-02" db="EMBL/GenBank/DDBJ databases">
        <authorList>
            <person name="Wen L."/>
            <person name="He K."/>
            <person name="Yang H."/>
        </authorList>
    </citation>
    <scope>NUCLEOTIDE SEQUENCE</scope>
    <source>
        <strain evidence="2">AKPRH090449</strain>
    </source>
</reference>
<sequence>MKVFYYKSKNGNFGDDINGWLWDRLLPNFFDNDENTRLSGIGTIIDSYMPHARKWYVLSSGVGYGFPPSHFGKDNWNILCVRGPLSANILNLPPEKFITDGAAFLNKIPEFSPLSEKERKGIIFIPHHYAVHAGEWEEVCKLAGVEFVNPESDSKYVLDKIRNAKLVLADAMHAAIIADAFRVPWVPMVTSPQINTFKWLDWTSTIEQRYTPIVLGSSSLKEMVRSKGLFLYGEKYYNNNCDVESSIKQFKIQRKIKSHTLWPLYRKPASFLANRVAINAASLVEKIDRSLNQKFIDESVKIMISASQQHGFLSDDKIFESNLGRLYDCLYLLKK</sequence>
<keyword evidence="2" id="KW-0808">Transferase</keyword>
<dbReference type="Proteomes" id="UP000439817">
    <property type="component" value="Chromosome"/>
</dbReference>
<organism evidence="2">
    <name type="scientific">Klebsiella pneumoniae</name>
    <dbReference type="NCBI Taxonomy" id="573"/>
    <lineage>
        <taxon>Bacteria</taxon>
        <taxon>Pseudomonadati</taxon>
        <taxon>Pseudomonadota</taxon>
        <taxon>Gammaproteobacteria</taxon>
        <taxon>Enterobacterales</taxon>
        <taxon>Enterobacteriaceae</taxon>
        <taxon>Klebsiella/Raoultella group</taxon>
        <taxon>Klebsiella</taxon>
        <taxon>Klebsiella pneumoniae complex</taxon>
    </lineage>
</organism>
<dbReference type="RefSeq" id="WP_071994612.1">
    <property type="nucleotide sequence ID" value="NZ_BIJS01000001.1"/>
</dbReference>
<dbReference type="EMBL" id="CP063008">
    <property type="protein sequence ID" value="QOU53512.1"/>
    <property type="molecule type" value="Genomic_DNA"/>
</dbReference>
<dbReference type="GO" id="GO:0016740">
    <property type="term" value="F:transferase activity"/>
    <property type="evidence" value="ECO:0007669"/>
    <property type="project" value="UniProtKB-KW"/>
</dbReference>
<feature type="domain" description="Polysaccharide pyruvyl transferase" evidence="1">
    <location>
        <begin position="125"/>
        <end position="190"/>
    </location>
</feature>
<reference evidence="2" key="2">
    <citation type="submission" date="2016-06" db="EMBL/GenBank/DDBJ databases">
        <title>Towards a vaccine: An investigation of Klebsiella pneumoniae surface antigens.</title>
        <authorList>
            <person name="Follador R."/>
            <person name="Heinz E."/>
            <person name="Wyres K.L."/>
            <person name="Ellington M.J."/>
            <person name="Kowarik M."/>
            <person name="Holt K.E."/>
            <person name="Thomson N.R."/>
        </authorList>
    </citation>
    <scope>NUCLEOTIDE SEQUENCE</scope>
    <source>
        <strain evidence="2">AKPRH090449</strain>
    </source>
</reference>
<gene>
    <name evidence="2" type="primary">wcuJ</name>
    <name evidence="3" type="ORF">GJJ08_008920</name>
</gene>
<dbReference type="Pfam" id="PF04230">
    <property type="entry name" value="PS_pyruv_trans"/>
    <property type="match status" value="1"/>
</dbReference>
<dbReference type="InterPro" id="IPR007345">
    <property type="entry name" value="Polysacch_pyruvyl_Trfase"/>
</dbReference>
<reference evidence="3 4" key="3">
    <citation type="journal article" date="2020" name="Antibiotics">
        <title>Molecular Typing, Characterization of Antimicrobial Resistance, Virulence Profiling and Analysis of Whole-Genome Sequence of Clinical Klebsiella pneumoniae Isolates.</title>
        <authorList>
            <person name="Shelenkov A."/>
            <person name="Mikhaylova Y."/>
            <person name="Yanushevich Y."/>
            <person name="Samoilov A."/>
            <person name="Petrova L."/>
            <person name="Fomina V."/>
            <person name="Gusarov V."/>
            <person name="Zamyatin M."/>
            <person name="Shagin D."/>
            <person name="Akimkin V."/>
        </authorList>
    </citation>
    <scope>NUCLEOTIDE SEQUENCE [LARGE SCALE GENOMIC DNA]</scope>
    <source>
        <strain evidence="3 4">CriePir120</strain>
    </source>
</reference>